<keyword evidence="4" id="KW-1185">Reference proteome</keyword>
<dbReference type="CDD" id="cd08891">
    <property type="entry name" value="SRPBCC_CalC"/>
    <property type="match status" value="1"/>
</dbReference>
<dbReference type="InterPro" id="IPR023393">
    <property type="entry name" value="START-like_dom_sf"/>
</dbReference>
<feature type="domain" description="Activator of Hsp90 ATPase homologue 1/2-like C-terminal" evidence="2">
    <location>
        <begin position="18"/>
        <end position="152"/>
    </location>
</feature>
<dbReference type="Proteomes" id="UP001432360">
    <property type="component" value="Chromosome"/>
</dbReference>
<dbReference type="Pfam" id="PF08327">
    <property type="entry name" value="AHSA1"/>
    <property type="match status" value="1"/>
</dbReference>
<dbReference type="InterPro" id="IPR013538">
    <property type="entry name" value="ASHA1/2-like_C"/>
</dbReference>
<organism evidence="3 4">
    <name type="scientific">Sinorhizobium chiapasense</name>
    <dbReference type="NCBI Taxonomy" id="501572"/>
    <lineage>
        <taxon>Bacteria</taxon>
        <taxon>Pseudomonadati</taxon>
        <taxon>Pseudomonadota</taxon>
        <taxon>Alphaproteobacteria</taxon>
        <taxon>Hyphomicrobiales</taxon>
        <taxon>Rhizobiaceae</taxon>
        <taxon>Sinorhizobium/Ensifer group</taxon>
        <taxon>Sinorhizobium</taxon>
    </lineage>
</organism>
<sequence>MNTRVPPAPVKQSIVVEASIERAFKVFTEEFGSFKPPEHNMLGVAIAETVFEPWVGGHIYDRGTDGSECRWARVLAYQPPDRVLLSWDISPQWQIETDPEKTSEWEVRFTAETPNRTRVELEHRKLERHGDGWEGVRDGVAGDQGWPLYLQRYADLVARTV</sequence>
<comment type="similarity">
    <text evidence="1">Belongs to the AHA1 family.</text>
</comment>
<evidence type="ECO:0000313" key="3">
    <source>
        <dbReference type="EMBL" id="WVT04286.1"/>
    </source>
</evidence>
<evidence type="ECO:0000256" key="1">
    <source>
        <dbReference type="ARBA" id="ARBA00006817"/>
    </source>
</evidence>
<dbReference type="SUPFAM" id="SSF55961">
    <property type="entry name" value="Bet v1-like"/>
    <property type="match status" value="1"/>
</dbReference>
<evidence type="ECO:0000259" key="2">
    <source>
        <dbReference type="Pfam" id="PF08327"/>
    </source>
</evidence>
<dbReference type="RefSeq" id="WP_331373465.1">
    <property type="nucleotide sequence ID" value="NZ_CP133148.1"/>
</dbReference>
<accession>A0ABZ2BD78</accession>
<dbReference type="EMBL" id="CP133148">
    <property type="protein sequence ID" value="WVT04286.1"/>
    <property type="molecule type" value="Genomic_DNA"/>
</dbReference>
<gene>
    <name evidence="3" type="ORF">RB548_02380</name>
</gene>
<name>A0ABZ2BD78_9HYPH</name>
<dbReference type="Gene3D" id="3.30.530.20">
    <property type="match status" value="1"/>
</dbReference>
<evidence type="ECO:0000313" key="4">
    <source>
        <dbReference type="Proteomes" id="UP001432360"/>
    </source>
</evidence>
<reference evidence="3" key="1">
    <citation type="submission" date="2023-08" db="EMBL/GenBank/DDBJ databases">
        <title>Complete genome sequence of Sinorhizobium chiapanecum ITTG S70 isolated from Acaciella angustissima nodules in Chiapas-Mexico.</title>
        <authorList>
            <person name="Rincon-Rosales R."/>
            <person name="Rogel M.A."/>
            <person name="Rincon-Medina C.I."/>
            <person name="Guerrero G."/>
            <person name="Manzano-Gomez L.A."/>
            <person name="Lopez-Lopez A."/>
            <person name="Rincon Molina F.A."/>
            <person name="Martinez-Romero E."/>
        </authorList>
    </citation>
    <scope>NUCLEOTIDE SEQUENCE</scope>
    <source>
        <strain evidence="3">ITTG S70</strain>
    </source>
</reference>
<protein>
    <submittedName>
        <fullName evidence="3">SRPBCC family protein</fullName>
    </submittedName>
</protein>
<proteinExistence type="inferred from homology"/>